<feature type="transmembrane region" description="Helical" evidence="6">
    <location>
        <begin position="12"/>
        <end position="33"/>
    </location>
</feature>
<protein>
    <submittedName>
        <fullName evidence="8">Piso0_003143 protein</fullName>
    </submittedName>
</protein>
<evidence type="ECO:0000256" key="5">
    <source>
        <dbReference type="ARBA" id="ARBA00023136"/>
    </source>
</evidence>
<evidence type="ECO:0000256" key="3">
    <source>
        <dbReference type="ARBA" id="ARBA00022692"/>
    </source>
</evidence>
<organism evidence="8 9">
    <name type="scientific">Pichia sorbitophila (strain ATCC MYA-4447 / BCRC 22081 / CBS 7064 / NBRC 10061 / NRRL Y-12695)</name>
    <name type="common">Hybrid yeast</name>
    <dbReference type="NCBI Taxonomy" id="559304"/>
    <lineage>
        <taxon>Eukaryota</taxon>
        <taxon>Fungi</taxon>
        <taxon>Dikarya</taxon>
        <taxon>Ascomycota</taxon>
        <taxon>Saccharomycotina</taxon>
        <taxon>Pichiomycetes</taxon>
        <taxon>Debaryomycetaceae</taxon>
        <taxon>Millerozyma</taxon>
    </lineage>
</organism>
<proteinExistence type="inferred from homology"/>
<sequence>MEFFNAIRHPLNRLATLSFFLAIGFVLVLLAGIQGSWLPVADGVIFGVAYLPRAVSKIVTTTSDYDLNFEPSASMQGIYIRETCQFITAFLTITALYLPFVLKHSHIITPSATVLTLVGGSIIFSTVYMLTSFFISQDEEDTLDDINTAAI</sequence>
<evidence type="ECO:0000313" key="7">
    <source>
        <dbReference type="EMBL" id="CCE80046.1"/>
    </source>
</evidence>
<evidence type="ECO:0000313" key="8">
    <source>
        <dbReference type="EMBL" id="CCE80811.1"/>
    </source>
</evidence>
<dbReference type="GO" id="GO:0032511">
    <property type="term" value="P:late endosome to vacuole transport via multivesicular body sorting pathway"/>
    <property type="evidence" value="ECO:0007669"/>
    <property type="project" value="TreeGrafter"/>
</dbReference>
<dbReference type="Pfam" id="PF04133">
    <property type="entry name" value="Vps55"/>
    <property type="match status" value="1"/>
</dbReference>
<dbReference type="PANTHER" id="PTHR12050:SF0">
    <property type="entry name" value="RH04491P"/>
    <property type="match status" value="1"/>
</dbReference>
<evidence type="ECO:0000256" key="2">
    <source>
        <dbReference type="ARBA" id="ARBA00005645"/>
    </source>
</evidence>
<comment type="subcellular location">
    <subcellularLocation>
        <location evidence="1">Membrane</location>
        <topology evidence="1">Multi-pass membrane protein</topology>
    </subcellularLocation>
</comment>
<evidence type="ECO:0000256" key="1">
    <source>
        <dbReference type="ARBA" id="ARBA00004141"/>
    </source>
</evidence>
<keyword evidence="5 6" id="KW-0472">Membrane</keyword>
<evidence type="ECO:0000313" key="9">
    <source>
        <dbReference type="Proteomes" id="UP000005222"/>
    </source>
</evidence>
<feature type="transmembrane region" description="Helical" evidence="6">
    <location>
        <begin position="114"/>
        <end position="135"/>
    </location>
</feature>
<keyword evidence="4 6" id="KW-1133">Transmembrane helix</keyword>
<evidence type="ECO:0000256" key="6">
    <source>
        <dbReference type="SAM" id="Phobius"/>
    </source>
</evidence>
<dbReference type="eggNOG" id="KOG2174">
    <property type="taxonomic scope" value="Eukaryota"/>
</dbReference>
<dbReference type="InterPro" id="IPR007262">
    <property type="entry name" value="Vps55/LEPROT"/>
</dbReference>
<dbReference type="InParanoid" id="G8YHA9"/>
<dbReference type="EMBL" id="FO082052">
    <property type="protein sequence ID" value="CCE80811.1"/>
    <property type="molecule type" value="Genomic_DNA"/>
</dbReference>
<name>G8YHA9_PICSO</name>
<dbReference type="AlphaFoldDB" id="G8YHA9"/>
<keyword evidence="3 6" id="KW-0812">Transmembrane</keyword>
<keyword evidence="9" id="KW-1185">Reference proteome</keyword>
<dbReference type="Proteomes" id="UP000005222">
    <property type="component" value="Chromosome G"/>
</dbReference>
<evidence type="ECO:0000256" key="4">
    <source>
        <dbReference type="ARBA" id="ARBA00022989"/>
    </source>
</evidence>
<comment type="similarity">
    <text evidence="2">Belongs to the OB-RGRP/VPS55 family.</text>
</comment>
<dbReference type="OrthoDB" id="14246at2759"/>
<dbReference type="GO" id="GO:0034424">
    <property type="term" value="C:Vps55/Vps68 complex"/>
    <property type="evidence" value="ECO:0007669"/>
    <property type="project" value="TreeGrafter"/>
</dbReference>
<reference evidence="8" key="1">
    <citation type="submission" date="2011-10" db="EMBL/GenBank/DDBJ databases">
        <authorList>
            <person name="Genoscope - CEA"/>
        </authorList>
    </citation>
    <scope>NUCLEOTIDE SEQUENCE</scope>
</reference>
<accession>G8YHA9</accession>
<reference evidence="9" key="2">
    <citation type="journal article" date="2012" name="G3 (Bethesda)">
        <title>Pichia sorbitophila, an interspecies yeast hybrid reveals early steps of genome resolution following polyploidization.</title>
        <authorList>
            <person name="Leh Louis V."/>
            <person name="Despons L."/>
            <person name="Friedrich A."/>
            <person name="Martin T."/>
            <person name="Durrens P."/>
            <person name="Casaregola S."/>
            <person name="Neuveglise C."/>
            <person name="Fairhead C."/>
            <person name="Marck C."/>
            <person name="Cruz J.A."/>
            <person name="Straub M.L."/>
            <person name="Kugler V."/>
            <person name="Sacerdot C."/>
            <person name="Uzunov Z."/>
            <person name="Thierry A."/>
            <person name="Weiss S."/>
            <person name="Bleykasten C."/>
            <person name="De Montigny J."/>
            <person name="Jacques N."/>
            <person name="Jung P."/>
            <person name="Lemaire M."/>
            <person name="Mallet S."/>
            <person name="Morel G."/>
            <person name="Richard G.F."/>
            <person name="Sarkar A."/>
            <person name="Savel G."/>
            <person name="Schacherer J."/>
            <person name="Seret M.L."/>
            <person name="Talla E."/>
            <person name="Samson G."/>
            <person name="Jubin C."/>
            <person name="Poulain J."/>
            <person name="Vacherie B."/>
            <person name="Barbe V."/>
            <person name="Pelletier E."/>
            <person name="Sherman D.J."/>
            <person name="Westhof E."/>
            <person name="Weissenbach J."/>
            <person name="Baret P.V."/>
            <person name="Wincker P."/>
            <person name="Gaillardin C."/>
            <person name="Dujon B."/>
            <person name="Souciet J.L."/>
        </authorList>
    </citation>
    <scope>NUCLEOTIDE SEQUENCE [LARGE SCALE GENOMIC DNA]</scope>
    <source>
        <strain evidence="9">ATCC MYA-4447 / BCRC 22081 / CBS 7064 / NBRC 10061 / NRRL Y-12695</strain>
    </source>
</reference>
<dbReference type="EMBL" id="FO082053">
    <property type="protein sequence ID" value="CCE80046.1"/>
    <property type="molecule type" value="Genomic_DNA"/>
</dbReference>
<dbReference type="Proteomes" id="UP000005222">
    <property type="component" value="Chromosome H"/>
</dbReference>
<dbReference type="HOGENOM" id="CLU_134810_0_0_1"/>
<feature type="transmembrane region" description="Helical" evidence="6">
    <location>
        <begin position="78"/>
        <end position="102"/>
    </location>
</feature>
<dbReference type="PANTHER" id="PTHR12050">
    <property type="entry name" value="LEPTIN RECEPTOR-RELATED"/>
    <property type="match status" value="1"/>
</dbReference>
<gene>
    <name evidence="8" type="primary">Piso0_003143</name>
    <name evidence="7" type="ORF">GNLVRS01_PISO0G05836g</name>
    <name evidence="8" type="ORF">GNLVRS01_PISO0H05837g</name>
</gene>